<dbReference type="FunFam" id="3.30.70.890:FF:000001">
    <property type="entry name" value="Galactokinase"/>
    <property type="match status" value="1"/>
</dbReference>
<organism evidence="16 17">
    <name type="scientific">Flavilitoribacter nigricans (strain ATCC 23147 / DSM 23189 / NBRC 102662 / NCIMB 1420 / SS-2)</name>
    <name type="common">Lewinella nigricans</name>
    <dbReference type="NCBI Taxonomy" id="1122177"/>
    <lineage>
        <taxon>Bacteria</taxon>
        <taxon>Pseudomonadati</taxon>
        <taxon>Bacteroidota</taxon>
        <taxon>Saprospiria</taxon>
        <taxon>Saprospirales</taxon>
        <taxon>Lewinellaceae</taxon>
        <taxon>Flavilitoribacter</taxon>
    </lineage>
</organism>
<dbReference type="InterPro" id="IPR013750">
    <property type="entry name" value="GHMP_kinase_C_dom"/>
</dbReference>
<dbReference type="HAMAP" id="MF_00246">
    <property type="entry name" value="Galactokinase"/>
    <property type="match status" value="1"/>
</dbReference>
<dbReference type="InterPro" id="IPR022963">
    <property type="entry name" value="Galactokinase_bac"/>
</dbReference>
<dbReference type="SUPFAM" id="SSF55060">
    <property type="entry name" value="GHMP Kinase, C-terminal domain"/>
    <property type="match status" value="1"/>
</dbReference>
<comment type="subcellular location">
    <subcellularLocation>
        <location evidence="11">Cytoplasm</location>
    </subcellularLocation>
</comment>
<dbReference type="PROSITE" id="PS00627">
    <property type="entry name" value="GHMP_KINASES_ATP"/>
    <property type="match status" value="1"/>
</dbReference>
<dbReference type="GO" id="GO:0004335">
    <property type="term" value="F:galactokinase activity"/>
    <property type="evidence" value="ECO:0007669"/>
    <property type="project" value="UniProtKB-UniRule"/>
</dbReference>
<dbReference type="GO" id="GO:0005524">
    <property type="term" value="F:ATP binding"/>
    <property type="evidence" value="ECO:0007669"/>
    <property type="project" value="UniProtKB-UniRule"/>
</dbReference>
<dbReference type="Pfam" id="PF00288">
    <property type="entry name" value="GHMP_kinases_N"/>
    <property type="match status" value="1"/>
</dbReference>
<comment type="pathway">
    <text evidence="11">Carbohydrate metabolism; galactose metabolism.</text>
</comment>
<evidence type="ECO:0000313" key="16">
    <source>
        <dbReference type="EMBL" id="PHN08522.1"/>
    </source>
</evidence>
<dbReference type="AlphaFoldDB" id="A0A2D0NJ52"/>
<dbReference type="InterPro" id="IPR006206">
    <property type="entry name" value="Mevalonate/galactokinase"/>
</dbReference>
<evidence type="ECO:0000256" key="8">
    <source>
        <dbReference type="ARBA" id="ARBA00022842"/>
    </source>
</evidence>
<evidence type="ECO:0000313" key="17">
    <source>
        <dbReference type="Proteomes" id="UP000223913"/>
    </source>
</evidence>
<evidence type="ECO:0000256" key="9">
    <source>
        <dbReference type="ARBA" id="ARBA00023144"/>
    </source>
</evidence>
<reference evidence="16 17" key="1">
    <citation type="submission" date="2017-10" db="EMBL/GenBank/DDBJ databases">
        <title>The draft genome sequence of Lewinella nigricans NBRC 102662.</title>
        <authorList>
            <person name="Wang K."/>
        </authorList>
    </citation>
    <scope>NUCLEOTIDE SEQUENCE [LARGE SCALE GENOMIC DNA]</scope>
    <source>
        <strain evidence="16 17">NBRC 102662</strain>
    </source>
</reference>
<feature type="domain" description="GHMP kinase C-terminal" evidence="14">
    <location>
        <begin position="283"/>
        <end position="362"/>
    </location>
</feature>
<dbReference type="NCBIfam" id="NF003705">
    <property type="entry name" value="PRK05322.1"/>
    <property type="match status" value="1"/>
</dbReference>
<evidence type="ECO:0000259" key="15">
    <source>
        <dbReference type="Pfam" id="PF10509"/>
    </source>
</evidence>
<protein>
    <recommendedName>
        <fullName evidence="11 12">Galactokinase</fullName>
        <ecNumber evidence="11 12">2.7.1.6</ecNumber>
    </recommendedName>
    <alternativeName>
        <fullName evidence="11">Galactose kinase</fullName>
    </alternativeName>
</protein>
<sequence length="389" mass="43202">MTLPELISETFTQKFGRDCDLLIRSSGRINIIGEHTDYNDGFVLPAAIDKYIYFAVGKNGTDSCRFWANDIEEADEVDLDDIQSSDQLWANYLFGILEQFQQMGVSLEGIDVVFGGNLPIGSGMSSSAAMEVGFATALKHLFGVEIQKPEIAKLAQRSSHQFIGVPCGIMDQFASVMGKKDRVIRLDCRSLEYDYIPFYLEDYQVVMINSKVSHSLASSEYGTRVKECQSGVAILQQHYPDVKSLRDVSLEQLEKHQEDMPEVIYKRCHYVVAENERLLRACDALEKGDIAQLGQLLNETHDGLRYEYEVSAPEVDFLVEFAQQFPGVAGSRIMGGGFGGCSINLVKKDRVAAFKTAVLQAYQDQYSILGEAYEVAAVDGTRPAAVSVN</sequence>
<evidence type="ECO:0000256" key="11">
    <source>
        <dbReference type="HAMAP-Rule" id="MF_00246"/>
    </source>
</evidence>
<dbReference type="RefSeq" id="WP_099148113.1">
    <property type="nucleotide sequence ID" value="NZ_PDUD01000001.1"/>
</dbReference>
<dbReference type="Pfam" id="PF10509">
    <property type="entry name" value="GalKase_gal_bdg"/>
    <property type="match status" value="1"/>
</dbReference>
<dbReference type="SUPFAM" id="SSF54211">
    <property type="entry name" value="Ribosomal protein S5 domain 2-like"/>
    <property type="match status" value="1"/>
</dbReference>
<keyword evidence="4 11" id="KW-0479">Metal-binding</keyword>
<dbReference type="EMBL" id="PDUD01000001">
    <property type="protein sequence ID" value="PHN08522.1"/>
    <property type="molecule type" value="Genomic_DNA"/>
</dbReference>
<name>A0A2D0NJ52_FLAN2</name>
<feature type="binding site" evidence="11">
    <location>
        <position position="221"/>
    </location>
    <ligand>
        <name>substrate</name>
    </ligand>
</feature>
<gene>
    <name evidence="11" type="primary">galK</name>
    <name evidence="16" type="ORF">CRP01_01010</name>
</gene>
<keyword evidence="9 11" id="KW-0299">Galactose metabolism</keyword>
<feature type="active site" description="Proton acceptor" evidence="11">
    <location>
        <position position="171"/>
    </location>
</feature>
<keyword evidence="10 11" id="KW-0119">Carbohydrate metabolism</keyword>
<comment type="similarity">
    <text evidence="1 11">Belongs to the GHMP kinase family. GalK subfamily.</text>
</comment>
<dbReference type="GO" id="GO:0000287">
    <property type="term" value="F:magnesium ion binding"/>
    <property type="evidence" value="ECO:0007669"/>
    <property type="project" value="UniProtKB-UniRule"/>
</dbReference>
<keyword evidence="3 11" id="KW-0808">Transferase</keyword>
<proteinExistence type="inferred from homology"/>
<evidence type="ECO:0000256" key="2">
    <source>
        <dbReference type="ARBA" id="ARBA00022490"/>
    </source>
</evidence>
<dbReference type="Gene3D" id="3.30.230.10">
    <property type="match status" value="1"/>
</dbReference>
<dbReference type="PROSITE" id="PS00106">
    <property type="entry name" value="GALACTOKINASE"/>
    <property type="match status" value="1"/>
</dbReference>
<feature type="domain" description="GHMP kinase N-terminal" evidence="13">
    <location>
        <begin position="91"/>
        <end position="179"/>
    </location>
</feature>
<dbReference type="PANTHER" id="PTHR10457:SF7">
    <property type="entry name" value="GALACTOKINASE-RELATED"/>
    <property type="match status" value="1"/>
</dbReference>
<dbReference type="InterPro" id="IPR014721">
    <property type="entry name" value="Ribsml_uS5_D2-typ_fold_subgr"/>
</dbReference>
<comment type="caution">
    <text evidence="16">The sequence shown here is derived from an EMBL/GenBank/DDBJ whole genome shotgun (WGS) entry which is preliminary data.</text>
</comment>
<dbReference type="PIRSF" id="PIRSF000530">
    <property type="entry name" value="Galactokinase"/>
    <property type="match status" value="1"/>
</dbReference>
<dbReference type="NCBIfam" id="TIGR00131">
    <property type="entry name" value="gal_kin"/>
    <property type="match status" value="1"/>
</dbReference>
<dbReference type="PRINTS" id="PR00959">
    <property type="entry name" value="MEVGALKINASE"/>
</dbReference>
<evidence type="ECO:0000256" key="6">
    <source>
        <dbReference type="ARBA" id="ARBA00022777"/>
    </source>
</evidence>
<dbReference type="GO" id="GO:0005829">
    <property type="term" value="C:cytosol"/>
    <property type="evidence" value="ECO:0007669"/>
    <property type="project" value="TreeGrafter"/>
</dbReference>
<accession>A0A2D0NJ52</accession>
<evidence type="ECO:0000256" key="3">
    <source>
        <dbReference type="ARBA" id="ARBA00022679"/>
    </source>
</evidence>
<keyword evidence="17" id="KW-1185">Reference proteome</keyword>
<evidence type="ECO:0000259" key="13">
    <source>
        <dbReference type="Pfam" id="PF00288"/>
    </source>
</evidence>
<keyword evidence="7 11" id="KW-0067">ATP-binding</keyword>
<dbReference type="UniPathway" id="UPA00214"/>
<keyword evidence="5 11" id="KW-0547">Nucleotide-binding</keyword>
<dbReference type="InterPro" id="IPR019741">
    <property type="entry name" value="Galactokinase_CS"/>
</dbReference>
<evidence type="ECO:0000256" key="4">
    <source>
        <dbReference type="ARBA" id="ARBA00022723"/>
    </source>
</evidence>
<keyword evidence="8 11" id="KW-0460">Magnesium</keyword>
<dbReference type="InterPro" id="IPR006204">
    <property type="entry name" value="GHMP_kinase_N_dom"/>
</dbReference>
<keyword evidence="2 11" id="KW-0963">Cytoplasm</keyword>
<dbReference type="Gene3D" id="3.30.70.890">
    <property type="entry name" value="GHMP kinase, C-terminal domain"/>
    <property type="match status" value="1"/>
</dbReference>
<dbReference type="FunFam" id="3.30.230.10:FF:000017">
    <property type="entry name" value="Galactokinase"/>
    <property type="match status" value="1"/>
</dbReference>
<feature type="binding site" evidence="11">
    <location>
        <begin position="121"/>
        <end position="127"/>
    </location>
    <ligand>
        <name>ATP</name>
        <dbReference type="ChEBI" id="CHEBI:30616"/>
    </ligand>
</feature>
<feature type="binding site" evidence="11">
    <location>
        <begin position="34"/>
        <end position="37"/>
    </location>
    <ligand>
        <name>substrate</name>
    </ligand>
</feature>
<dbReference type="Pfam" id="PF08544">
    <property type="entry name" value="GHMP_kinases_C"/>
    <property type="match status" value="1"/>
</dbReference>
<keyword evidence="6 11" id="KW-0418">Kinase</keyword>
<dbReference type="Proteomes" id="UP000223913">
    <property type="component" value="Unassembled WGS sequence"/>
</dbReference>
<dbReference type="PANTHER" id="PTHR10457">
    <property type="entry name" value="MEVALONATE KINASE/GALACTOKINASE"/>
    <property type="match status" value="1"/>
</dbReference>
<dbReference type="InterPro" id="IPR000705">
    <property type="entry name" value="Galactokinase"/>
</dbReference>
<dbReference type="InterPro" id="IPR036554">
    <property type="entry name" value="GHMP_kinase_C_sf"/>
</dbReference>
<evidence type="ECO:0000256" key="10">
    <source>
        <dbReference type="ARBA" id="ARBA00023277"/>
    </source>
</evidence>
<feature type="binding site" evidence="11">
    <location>
        <position position="127"/>
    </location>
    <ligand>
        <name>Mg(2+)</name>
        <dbReference type="ChEBI" id="CHEBI:18420"/>
    </ligand>
</feature>
<comment type="caution">
    <text evidence="11">Lacks conserved residue(s) required for the propagation of feature annotation.</text>
</comment>
<dbReference type="InterPro" id="IPR020568">
    <property type="entry name" value="Ribosomal_Su5_D2-typ_SF"/>
</dbReference>
<comment type="function">
    <text evidence="11">Catalyzes the transfer of the gamma-phosphate of ATP to D-galactose to form alpha-D-galactose-1-phosphate (Gal-1-P).</text>
</comment>
<dbReference type="PRINTS" id="PR00473">
    <property type="entry name" value="GALCTOKINASE"/>
</dbReference>
<dbReference type="OrthoDB" id="250531at2"/>
<dbReference type="InterPro" id="IPR019539">
    <property type="entry name" value="GalKase_N"/>
</dbReference>
<evidence type="ECO:0000256" key="7">
    <source>
        <dbReference type="ARBA" id="ARBA00022840"/>
    </source>
</evidence>
<dbReference type="GO" id="GO:0006012">
    <property type="term" value="P:galactose metabolic process"/>
    <property type="evidence" value="ECO:0007669"/>
    <property type="project" value="UniProtKB-UniRule"/>
</dbReference>
<evidence type="ECO:0000256" key="5">
    <source>
        <dbReference type="ARBA" id="ARBA00022741"/>
    </source>
</evidence>
<dbReference type="InterPro" id="IPR006203">
    <property type="entry name" value="GHMP_knse_ATP-bd_CS"/>
</dbReference>
<dbReference type="EC" id="2.7.1.6" evidence="11 12"/>
<evidence type="ECO:0000256" key="1">
    <source>
        <dbReference type="ARBA" id="ARBA00006566"/>
    </source>
</evidence>
<evidence type="ECO:0000256" key="12">
    <source>
        <dbReference type="NCBIfam" id="TIGR00131"/>
    </source>
</evidence>
<comment type="catalytic activity">
    <reaction evidence="11">
        <text>alpha-D-galactose + ATP = alpha-D-galactose 1-phosphate + ADP + H(+)</text>
        <dbReference type="Rhea" id="RHEA:13553"/>
        <dbReference type="ChEBI" id="CHEBI:15378"/>
        <dbReference type="ChEBI" id="CHEBI:28061"/>
        <dbReference type="ChEBI" id="CHEBI:30616"/>
        <dbReference type="ChEBI" id="CHEBI:58336"/>
        <dbReference type="ChEBI" id="CHEBI:456216"/>
        <dbReference type="EC" id="2.7.1.6"/>
    </reaction>
</comment>
<feature type="domain" description="Galactokinase N-terminal" evidence="15">
    <location>
        <begin position="9"/>
        <end position="58"/>
    </location>
</feature>
<feature type="site" description="Transition state stabilizer" evidence="11">
    <location>
        <position position="28"/>
    </location>
</feature>
<evidence type="ECO:0000259" key="14">
    <source>
        <dbReference type="Pfam" id="PF08544"/>
    </source>
</evidence>